<keyword evidence="4 6" id="KW-1005">Bacterial flagellum biogenesis</keyword>
<dbReference type="PANTHER" id="PTHR34773">
    <property type="entry name" value="FLAGELLAR SECRETION CHAPERONE FLIS"/>
    <property type="match status" value="1"/>
</dbReference>
<evidence type="ECO:0000256" key="1">
    <source>
        <dbReference type="ARBA" id="ARBA00004514"/>
    </source>
</evidence>
<comment type="similarity">
    <text evidence="2 6">Belongs to the FliS family.</text>
</comment>
<dbReference type="AlphaFoldDB" id="A0A2N7PKP1"/>
<evidence type="ECO:0000256" key="6">
    <source>
        <dbReference type="PIRNR" id="PIRNR039090"/>
    </source>
</evidence>
<dbReference type="PIRSF" id="PIRSF039090">
    <property type="entry name" value="Flis"/>
    <property type="match status" value="1"/>
</dbReference>
<evidence type="ECO:0000256" key="3">
    <source>
        <dbReference type="ARBA" id="ARBA00022490"/>
    </source>
</evidence>
<evidence type="ECO:0000313" key="8">
    <source>
        <dbReference type="Proteomes" id="UP000235731"/>
    </source>
</evidence>
<dbReference type="Pfam" id="PF02561">
    <property type="entry name" value="FliS"/>
    <property type="match status" value="1"/>
</dbReference>
<dbReference type="NCBIfam" id="TIGR00208">
    <property type="entry name" value="fliS"/>
    <property type="match status" value="1"/>
</dbReference>
<organism evidence="7 8">
    <name type="scientific">Caldimicrobium thiodismutans</name>
    <dbReference type="NCBI Taxonomy" id="1653476"/>
    <lineage>
        <taxon>Bacteria</taxon>
        <taxon>Pseudomonadati</taxon>
        <taxon>Thermodesulfobacteriota</taxon>
        <taxon>Thermodesulfobacteria</taxon>
        <taxon>Thermodesulfobacteriales</taxon>
        <taxon>Thermodesulfobacteriaceae</taxon>
        <taxon>Caldimicrobium</taxon>
    </lineage>
</organism>
<dbReference type="PANTHER" id="PTHR34773:SF1">
    <property type="entry name" value="FLAGELLAR SECRETION CHAPERONE FLIS"/>
    <property type="match status" value="1"/>
</dbReference>
<comment type="subcellular location">
    <subcellularLocation>
        <location evidence="1 6">Cytoplasm</location>
        <location evidence="1 6">Cytosol</location>
    </subcellularLocation>
</comment>
<proteinExistence type="inferred from homology"/>
<dbReference type="CDD" id="cd16098">
    <property type="entry name" value="FliS"/>
    <property type="match status" value="1"/>
</dbReference>
<dbReference type="SUPFAM" id="SSF101116">
    <property type="entry name" value="Flagellar export chaperone FliS"/>
    <property type="match status" value="1"/>
</dbReference>
<dbReference type="InterPro" id="IPR036584">
    <property type="entry name" value="FliS_sf"/>
</dbReference>
<dbReference type="EMBL" id="PNIE01000025">
    <property type="protein sequence ID" value="PMP63906.1"/>
    <property type="molecule type" value="Genomic_DNA"/>
</dbReference>
<comment type="caution">
    <text evidence="7">The sequence shown here is derived from an EMBL/GenBank/DDBJ whole genome shotgun (WGS) entry which is preliminary data.</text>
</comment>
<evidence type="ECO:0000256" key="5">
    <source>
        <dbReference type="ARBA" id="ARBA00023186"/>
    </source>
</evidence>
<keyword evidence="7" id="KW-0966">Cell projection</keyword>
<keyword evidence="5" id="KW-0143">Chaperone</keyword>
<evidence type="ECO:0000256" key="2">
    <source>
        <dbReference type="ARBA" id="ARBA00008787"/>
    </source>
</evidence>
<evidence type="ECO:0000313" key="7">
    <source>
        <dbReference type="EMBL" id="PMP63906.1"/>
    </source>
</evidence>
<sequence length="130" mass="14711">MLRPNGNYLERQVLEGSPLEHLILLYGKALNSLKLAKNAIESGLNDPDTVKTKVENLSKAMDILIYLQAILDLEKGGEIAKNLKEIYQTLIQALLEVNFSNNLKPLNDSIEILEKLRNAWMEIKPLQKTL</sequence>
<keyword evidence="3 6" id="KW-0963">Cytoplasm</keyword>
<name>A0A2N7PKP1_9BACT</name>
<dbReference type="GO" id="GO:0044780">
    <property type="term" value="P:bacterial-type flagellum assembly"/>
    <property type="evidence" value="ECO:0007669"/>
    <property type="project" value="InterPro"/>
</dbReference>
<dbReference type="GO" id="GO:0005829">
    <property type="term" value="C:cytosol"/>
    <property type="evidence" value="ECO:0007669"/>
    <property type="project" value="UniProtKB-SubCell"/>
</dbReference>
<gene>
    <name evidence="7" type="primary">fliS</name>
    <name evidence="7" type="ORF">C0197_01700</name>
</gene>
<keyword evidence="7" id="KW-0969">Cilium</keyword>
<dbReference type="InterPro" id="IPR003713">
    <property type="entry name" value="FliS"/>
</dbReference>
<evidence type="ECO:0000256" key="4">
    <source>
        <dbReference type="ARBA" id="ARBA00022795"/>
    </source>
</evidence>
<dbReference type="Gene3D" id="1.20.120.340">
    <property type="entry name" value="Flagellar protein FliS"/>
    <property type="match status" value="1"/>
</dbReference>
<reference evidence="7 8" key="1">
    <citation type="submission" date="2018-01" db="EMBL/GenBank/DDBJ databases">
        <title>Metagenomic assembled genomes from two thermal pools in the Uzon Caldera, Kamchatka, Russia.</title>
        <authorList>
            <person name="Wilkins L."/>
            <person name="Ettinger C."/>
        </authorList>
    </citation>
    <scope>NUCLEOTIDE SEQUENCE [LARGE SCALE GENOMIC DNA]</scope>
    <source>
        <strain evidence="7">ZAV-15</strain>
    </source>
</reference>
<dbReference type="Proteomes" id="UP000235731">
    <property type="component" value="Unassembled WGS sequence"/>
</dbReference>
<accession>A0A2N7PKP1</accession>
<dbReference type="GO" id="GO:0071973">
    <property type="term" value="P:bacterial-type flagellum-dependent cell motility"/>
    <property type="evidence" value="ECO:0007669"/>
    <property type="project" value="TreeGrafter"/>
</dbReference>
<keyword evidence="7" id="KW-0282">Flagellum</keyword>
<protein>
    <recommendedName>
        <fullName evidence="6">Flagellar secretion chaperone FliS</fullName>
    </recommendedName>
</protein>